<reference evidence="7 8" key="1">
    <citation type="submission" date="2017-06" db="EMBL/GenBank/DDBJ databases">
        <authorList>
            <person name="Kim H.J."/>
            <person name="Triplett B.A."/>
        </authorList>
    </citation>
    <scope>NUCLEOTIDE SEQUENCE [LARGE SCALE GENOMIC DNA]</scope>
    <source>
        <strain evidence="7">FRACA_ARgP5</strain>
    </source>
</reference>
<name>A0A2I2KVW8_9ACTN</name>
<dbReference type="Pfam" id="PF00296">
    <property type="entry name" value="Bac_luciferase"/>
    <property type="match status" value="1"/>
</dbReference>
<dbReference type="PANTHER" id="PTHR30137">
    <property type="entry name" value="LUCIFERASE-LIKE MONOOXYGENASE"/>
    <property type="match status" value="1"/>
</dbReference>
<dbReference type="GO" id="GO:0004497">
    <property type="term" value="F:monooxygenase activity"/>
    <property type="evidence" value="ECO:0007669"/>
    <property type="project" value="UniProtKB-KW"/>
</dbReference>
<dbReference type="InterPro" id="IPR011251">
    <property type="entry name" value="Luciferase-like_dom"/>
</dbReference>
<keyword evidence="8" id="KW-1185">Reference proteome</keyword>
<evidence type="ECO:0000256" key="2">
    <source>
        <dbReference type="ARBA" id="ARBA00022630"/>
    </source>
</evidence>
<keyword evidence="2" id="KW-0285">Flavoprotein</keyword>
<dbReference type="GO" id="GO:0016705">
    <property type="term" value="F:oxidoreductase activity, acting on paired donors, with incorporation or reduction of molecular oxygen"/>
    <property type="evidence" value="ECO:0007669"/>
    <property type="project" value="InterPro"/>
</dbReference>
<dbReference type="InterPro" id="IPR050766">
    <property type="entry name" value="Bact_Lucif_Oxidored"/>
</dbReference>
<dbReference type="AlphaFoldDB" id="A0A2I2KVW8"/>
<comment type="similarity">
    <text evidence="1">Belongs to the bacterial luciferase oxidoreductase family.</text>
</comment>
<dbReference type="RefSeq" id="WP_243407795.1">
    <property type="nucleotide sequence ID" value="NZ_FZMO01000312.1"/>
</dbReference>
<gene>
    <name evidence="7" type="ORF">FRACA_380002</name>
</gene>
<feature type="compositionally biased region" description="Basic and acidic residues" evidence="5">
    <location>
        <begin position="420"/>
        <end position="433"/>
    </location>
</feature>
<sequence length="433" mass="47365">MRVGVFLFGGVEMADAGVGGTQPTERRYGQEDFEHAHRELLACGELAERLGYDSFWLTEHHFQHEGYEVVPNGLMFSAFLAARTSRIRIGTMFNVVGQWHPLRLAEDFAVLHNLSGGRGILGVGRGTVPREMLPLTAGTLSVGSYDNPSASAADARNREITEESLDVLHLALSTERFRYDGRHFQLPPPGIPDRGGETRELTLVPRPRHPYETWQAVTSPPTLRAVPTRGLGGVFWLKERRRLAADWNAFAATFAQVHGHPLTRGERRMLVLNVAVGDTREAAMDLVRPGHDEFWRFLAPYGWGRGYLGPDGLPAGGDFVPRLEDSMAQGPWAVGTPADVAAHIAELDDLLGLTDLVIFPGMPGDPYPRVREQMERFSRDVLPLLPSGSGATGQAGATVQAPVDGRTAPVPPAGPTAQARADERVLVDEKERV</sequence>
<feature type="region of interest" description="Disordered" evidence="5">
    <location>
        <begin position="385"/>
        <end position="433"/>
    </location>
</feature>
<evidence type="ECO:0000313" key="8">
    <source>
        <dbReference type="Proteomes" id="UP000234331"/>
    </source>
</evidence>
<feature type="domain" description="Luciferase-like" evidence="6">
    <location>
        <begin position="21"/>
        <end position="350"/>
    </location>
</feature>
<evidence type="ECO:0000256" key="4">
    <source>
        <dbReference type="ARBA" id="ARBA00023033"/>
    </source>
</evidence>
<evidence type="ECO:0000256" key="3">
    <source>
        <dbReference type="ARBA" id="ARBA00023002"/>
    </source>
</evidence>
<organism evidence="7 8">
    <name type="scientific">Frankia canadensis</name>
    <dbReference type="NCBI Taxonomy" id="1836972"/>
    <lineage>
        <taxon>Bacteria</taxon>
        <taxon>Bacillati</taxon>
        <taxon>Actinomycetota</taxon>
        <taxon>Actinomycetes</taxon>
        <taxon>Frankiales</taxon>
        <taxon>Frankiaceae</taxon>
        <taxon>Frankia</taxon>
    </lineage>
</organism>
<evidence type="ECO:0000259" key="6">
    <source>
        <dbReference type="Pfam" id="PF00296"/>
    </source>
</evidence>
<protein>
    <submittedName>
        <fullName evidence="7">Luciferase</fullName>
    </submittedName>
</protein>
<evidence type="ECO:0000256" key="1">
    <source>
        <dbReference type="ARBA" id="ARBA00010426"/>
    </source>
</evidence>
<dbReference type="EMBL" id="FZMO01000312">
    <property type="protein sequence ID" value="SNQ49811.1"/>
    <property type="molecule type" value="Genomic_DNA"/>
</dbReference>
<dbReference type="InterPro" id="IPR036661">
    <property type="entry name" value="Luciferase-like_sf"/>
</dbReference>
<proteinExistence type="inferred from homology"/>
<dbReference type="SUPFAM" id="SSF51679">
    <property type="entry name" value="Bacterial luciferase-like"/>
    <property type="match status" value="1"/>
</dbReference>
<evidence type="ECO:0000313" key="7">
    <source>
        <dbReference type="EMBL" id="SNQ49811.1"/>
    </source>
</evidence>
<dbReference type="PANTHER" id="PTHR30137:SF16">
    <property type="entry name" value="BLL0895 PROTEIN"/>
    <property type="match status" value="1"/>
</dbReference>
<dbReference type="Gene3D" id="3.20.20.30">
    <property type="entry name" value="Luciferase-like domain"/>
    <property type="match status" value="1"/>
</dbReference>
<accession>A0A2I2KVW8</accession>
<feature type="compositionally biased region" description="Low complexity" evidence="5">
    <location>
        <begin position="387"/>
        <end position="401"/>
    </location>
</feature>
<dbReference type="Proteomes" id="UP000234331">
    <property type="component" value="Unassembled WGS sequence"/>
</dbReference>
<dbReference type="GO" id="GO:0005829">
    <property type="term" value="C:cytosol"/>
    <property type="evidence" value="ECO:0007669"/>
    <property type="project" value="TreeGrafter"/>
</dbReference>
<keyword evidence="4" id="KW-0503">Monooxygenase</keyword>
<keyword evidence="3" id="KW-0560">Oxidoreductase</keyword>
<evidence type="ECO:0000256" key="5">
    <source>
        <dbReference type="SAM" id="MobiDB-lite"/>
    </source>
</evidence>